<dbReference type="GO" id="GO:0034338">
    <property type="term" value="F:short-chain carboxylesterase activity"/>
    <property type="evidence" value="ECO:0007669"/>
    <property type="project" value="TreeGrafter"/>
</dbReference>
<accession>A0A9Q3W1M5</accession>
<evidence type="ECO:0000256" key="2">
    <source>
        <dbReference type="PIRSR" id="PIRSR005211-1"/>
    </source>
</evidence>
<feature type="domain" description="AB hydrolase-1" evidence="3">
    <location>
        <begin position="60"/>
        <end position="304"/>
    </location>
</feature>
<feature type="active site" description="Charge relay system" evidence="2">
    <location>
        <position position="270"/>
    </location>
</feature>
<dbReference type="Gene3D" id="3.40.50.1820">
    <property type="entry name" value="alpha/beta hydrolase"/>
    <property type="match status" value="1"/>
</dbReference>
<evidence type="ECO:0000256" key="1">
    <source>
        <dbReference type="ARBA" id="ARBA00010884"/>
    </source>
</evidence>
<protein>
    <submittedName>
        <fullName evidence="4">Alpha/beta fold hydrolase</fullName>
    </submittedName>
</protein>
<dbReference type="KEGG" id="axe:P40_00240"/>
<keyword evidence="5" id="KW-1185">Reference proteome</keyword>
<feature type="active site" description="Charge relay system" evidence="2">
    <location>
        <position position="298"/>
    </location>
</feature>
<reference evidence="4" key="1">
    <citation type="submission" date="2022-01" db="EMBL/GenBank/DDBJ databases">
        <authorList>
            <person name="Karlyshev A.V."/>
            <person name="Jaspars M."/>
        </authorList>
    </citation>
    <scope>NUCLEOTIDE SEQUENCE</scope>
    <source>
        <strain evidence="4">AGSA3-2</strain>
    </source>
</reference>
<proteinExistence type="inferred from homology"/>
<sequence>MTSAAFRAPWWARSPHLQTLWGPLLRRTGAPARRRETLPLADGDYLLLDWCGPAPDGQLPVLLLQHGLSGSSDSHYIIGIQRRLLALGLPSVAANGRGALVPNDTARSYHAGEIDDLNAVIEHVHARAKGAPVLALGVSLGASRLLNWLALADSGKLAGALAICAPLQLANSADHMDQGFSRIYRNHLIKALLATLDAQERHLHKVNPEQAAILAGLDRTGIRSFWDFDGRIVAPLYGFRDAADYYAQCSAGTRLGAIDTPTWLLQARDDPFMTEASLPRQQDLSDAVTLEVAEHGGHVGFVQGSIRRPHYWLEQRAEVFVRAFSSDHQSVPAERHQRRRDDFTASAPR</sequence>
<dbReference type="InterPro" id="IPR012020">
    <property type="entry name" value="ABHD4"/>
</dbReference>
<evidence type="ECO:0000259" key="3">
    <source>
        <dbReference type="Pfam" id="PF00561"/>
    </source>
</evidence>
<dbReference type="AlphaFoldDB" id="A0A9Q3W1M5"/>
<dbReference type="EMBL" id="JAJVKT010000002">
    <property type="protein sequence ID" value="MCE7507369.1"/>
    <property type="molecule type" value="Genomic_DNA"/>
</dbReference>
<feature type="active site" description="Charge relay system" evidence="2">
    <location>
        <position position="139"/>
    </location>
</feature>
<dbReference type="RefSeq" id="WP_080530110.1">
    <property type="nucleotide sequence ID" value="NZ_CP012331.1"/>
</dbReference>
<dbReference type="InterPro" id="IPR050960">
    <property type="entry name" value="AB_hydrolase_4_sf"/>
</dbReference>
<gene>
    <name evidence="4" type="ORF">LZG35_01880</name>
</gene>
<dbReference type="PANTHER" id="PTHR10794">
    <property type="entry name" value="ABHYDROLASE DOMAIN-CONTAINING PROTEIN"/>
    <property type="match status" value="1"/>
</dbReference>
<dbReference type="PIRSF" id="PIRSF005211">
    <property type="entry name" value="Ab_hydro_YheT"/>
    <property type="match status" value="1"/>
</dbReference>
<dbReference type="GO" id="GO:0047372">
    <property type="term" value="F:monoacylglycerol lipase activity"/>
    <property type="evidence" value="ECO:0007669"/>
    <property type="project" value="TreeGrafter"/>
</dbReference>
<dbReference type="InterPro" id="IPR029058">
    <property type="entry name" value="AB_hydrolase_fold"/>
</dbReference>
<evidence type="ECO:0000313" key="5">
    <source>
        <dbReference type="Proteomes" id="UP001107961"/>
    </source>
</evidence>
<dbReference type="Pfam" id="PF00561">
    <property type="entry name" value="Abhydrolase_1"/>
    <property type="match status" value="1"/>
</dbReference>
<evidence type="ECO:0000313" key="4">
    <source>
        <dbReference type="EMBL" id="MCE7507369.1"/>
    </source>
</evidence>
<name>A0A9Q3W1M5_9GAMM</name>
<dbReference type="InterPro" id="IPR000073">
    <property type="entry name" value="AB_hydrolase_1"/>
</dbReference>
<organism evidence="4 5">
    <name type="scientific">Alloalcanivorax xenomutans</name>
    <dbReference type="NCBI Taxonomy" id="1094342"/>
    <lineage>
        <taxon>Bacteria</taxon>
        <taxon>Pseudomonadati</taxon>
        <taxon>Pseudomonadota</taxon>
        <taxon>Gammaproteobacteria</taxon>
        <taxon>Oceanospirillales</taxon>
        <taxon>Alcanivoracaceae</taxon>
        <taxon>Alloalcanivorax</taxon>
    </lineage>
</organism>
<dbReference type="PANTHER" id="PTHR10794:SF94">
    <property type="entry name" value="ESTERASE YHET-RELATED"/>
    <property type="match status" value="1"/>
</dbReference>
<dbReference type="Proteomes" id="UP001107961">
    <property type="component" value="Unassembled WGS sequence"/>
</dbReference>
<comment type="similarity">
    <text evidence="1">Belongs to the AB hydrolase superfamily. AB hydrolase 4 family.</text>
</comment>
<comment type="caution">
    <text evidence="4">The sequence shown here is derived from an EMBL/GenBank/DDBJ whole genome shotgun (WGS) entry which is preliminary data.</text>
</comment>
<dbReference type="SUPFAM" id="SSF53474">
    <property type="entry name" value="alpha/beta-Hydrolases"/>
    <property type="match status" value="1"/>
</dbReference>
<keyword evidence="4" id="KW-0378">Hydrolase</keyword>